<dbReference type="GO" id="GO:0044545">
    <property type="term" value="C:NSL complex"/>
    <property type="evidence" value="ECO:0007669"/>
    <property type="project" value="TreeGrafter"/>
</dbReference>
<dbReference type="AlphaFoldDB" id="A0A6J2YLA7"/>
<dbReference type="Proteomes" id="UP000504635">
    <property type="component" value="Unplaced"/>
</dbReference>
<dbReference type="InterPro" id="IPR029058">
    <property type="entry name" value="AB_hydrolase_fold"/>
</dbReference>
<dbReference type="CTD" id="5953"/>
<accession>A0A6J2YLA7</accession>
<evidence type="ECO:0000256" key="1">
    <source>
        <dbReference type="SAM" id="MobiDB-lite"/>
    </source>
</evidence>
<dbReference type="OrthoDB" id="6415022at2759"/>
<dbReference type="FunCoup" id="A0A6J2YLA7">
    <property type="interactions" value="78"/>
</dbReference>
<dbReference type="Gene3D" id="3.40.50.1820">
    <property type="entry name" value="alpha/beta hydrolase"/>
    <property type="match status" value="1"/>
</dbReference>
<proteinExistence type="predicted"/>
<name>A0A6J2YLA7_SITOR</name>
<gene>
    <name evidence="4" type="primary">LOC115889019</name>
</gene>
<organism evidence="3 4">
    <name type="scientific">Sitophilus oryzae</name>
    <name type="common">Rice weevil</name>
    <name type="synonym">Curculio oryzae</name>
    <dbReference type="NCBI Taxonomy" id="7048"/>
    <lineage>
        <taxon>Eukaryota</taxon>
        <taxon>Metazoa</taxon>
        <taxon>Ecdysozoa</taxon>
        <taxon>Arthropoda</taxon>
        <taxon>Hexapoda</taxon>
        <taxon>Insecta</taxon>
        <taxon>Pterygota</taxon>
        <taxon>Neoptera</taxon>
        <taxon>Endopterygota</taxon>
        <taxon>Coleoptera</taxon>
        <taxon>Polyphaga</taxon>
        <taxon>Cucujiformia</taxon>
        <taxon>Curculionidae</taxon>
        <taxon>Dryophthorinae</taxon>
        <taxon>Sitophilus</taxon>
    </lineage>
</organism>
<dbReference type="InParanoid" id="A0A6J2YLA7"/>
<dbReference type="Pfam" id="PF23154">
    <property type="entry name" value="KANSL3_1st"/>
    <property type="match status" value="1"/>
</dbReference>
<dbReference type="GO" id="GO:0045944">
    <property type="term" value="P:positive regulation of transcription by RNA polymerase II"/>
    <property type="evidence" value="ECO:0007669"/>
    <property type="project" value="TreeGrafter"/>
</dbReference>
<evidence type="ECO:0000313" key="4">
    <source>
        <dbReference type="RefSeq" id="XP_030764783.1"/>
    </source>
</evidence>
<dbReference type="KEGG" id="soy:115889019"/>
<protein>
    <submittedName>
        <fullName evidence="4">KAT8 regulatory NSL complex subunit 3</fullName>
    </submittedName>
</protein>
<dbReference type="GeneID" id="115889019"/>
<evidence type="ECO:0000313" key="3">
    <source>
        <dbReference type="Proteomes" id="UP000504635"/>
    </source>
</evidence>
<keyword evidence="3" id="KW-1185">Reference proteome</keyword>
<feature type="region of interest" description="Disordered" evidence="1">
    <location>
        <begin position="489"/>
        <end position="530"/>
    </location>
</feature>
<sequence length="937" mass="103275">MQPKQSADNEQAKYTYPIQMTNPFERESWLVATDHCYARPWNWKSESPFLKPTKNLFMDKNYNSKFLFSNATSCKDDSDIDIELLSEPTAPTYDMTKAINLMEESEKHTSLVKSNSDDNWEEQVSKINWTSSQHRLFNGFVNNLNGLYLSKLAQLGVSNEPILRRTVIDKAVQKTRRLFAAVSYDSKLLQWLHQLLLDSLDQQHIALYLDILQTLKAKIPKFVEIMLTNQNISARAGCLSNDSLVSLLKKPWDPVASSLVQDKPKKLPGNPVLVLVPCSPHVTKRQKRWVSLLSHLGQVVTVPTNFNSGSHRMTMTSCIDQMFALSRGRIQEVRESCPNRNIILVGVGAGAALALQLAHVENIFCVVSLGFSLLTVEGRRGEPDDSILELQCPVLFVIGQSSSTSLQEDMEDLRERMRIETGFIVVGSADNNLIVSQKKKREEGITQSIVDKCITDEIGEFISGLILSPFPPQIRQSPTNISTEIVAKKSKGERKRYNSTASSVESEPPSPMPKITRPVGRPAGKAKSRLDSKWVMQDASNLKQPTNISPITTSTLNSKGDINTFMPISSDTVSVGENIAFSNTSPQKPDQQPPVKKIKTLKPLLSSDIVDKSGLKVGLKQDASGIPFNINRTTVVSSSQLSTLLQSGVSTYSSSVPQTRINPSSTIKVLENVQLSNQATAKLISSPGGCPIDLSKLSLTTQKNSGGNLVLLPDGKIKSVNSVRPMNMKTQSGMMLSVPQVKGSQKMNKYVISKRLQGTMSSRTVKRDTFVSLPQTVKTTLPPPTNLSTQDIMDLPIIFADDNQILDPNVPNDLSTNEAANQSVSKFMNPISNKYVIVTKPTTSGVKRSNPMSAASRPPLKYTKIILSKKPGTLSVDRLPSDVSNMNATLDSSDIESEELHAQTKSSLDTISAINADKSEVQLDDDPDYVPPKSLKY</sequence>
<dbReference type="RefSeq" id="XP_030764783.1">
    <property type="nucleotide sequence ID" value="XM_030908923.1"/>
</dbReference>
<dbReference type="SUPFAM" id="SSF53474">
    <property type="entry name" value="alpha/beta-Hydrolases"/>
    <property type="match status" value="1"/>
</dbReference>
<dbReference type="PANTHER" id="PTHR13136:SF16">
    <property type="entry name" value="KAT8 REGULATORY NSL COMPLEX SUBUNIT 3"/>
    <property type="match status" value="1"/>
</dbReference>
<evidence type="ECO:0000259" key="2">
    <source>
        <dbReference type="Pfam" id="PF23154"/>
    </source>
</evidence>
<dbReference type="InterPro" id="IPR056519">
    <property type="entry name" value="KANSL3_1st"/>
</dbReference>
<dbReference type="PANTHER" id="PTHR13136">
    <property type="entry name" value="TESTIS DEVELOPMENT PROTEIN PRTD"/>
    <property type="match status" value="1"/>
</dbReference>
<feature type="domain" description="KANSL3 helical" evidence="2">
    <location>
        <begin position="130"/>
        <end position="231"/>
    </location>
</feature>
<dbReference type="InterPro" id="IPR026555">
    <property type="entry name" value="NSL3/Tex30"/>
</dbReference>
<feature type="region of interest" description="Disordered" evidence="1">
    <location>
        <begin position="918"/>
        <end position="937"/>
    </location>
</feature>
<reference evidence="4" key="1">
    <citation type="submission" date="2025-08" db="UniProtKB">
        <authorList>
            <consortium name="RefSeq"/>
        </authorList>
    </citation>
    <scope>IDENTIFICATION</scope>
    <source>
        <tissue evidence="4">Gonads</tissue>
    </source>
</reference>